<feature type="active site" description="Proton acceptor" evidence="2">
    <location>
        <position position="378"/>
    </location>
</feature>
<keyword evidence="4" id="KW-0472">Membrane</keyword>
<feature type="domain" description="PNPLA" evidence="5">
    <location>
        <begin position="1"/>
        <end position="391"/>
    </location>
</feature>
<dbReference type="PROSITE" id="PS51635">
    <property type="entry name" value="PNPLA"/>
    <property type="match status" value="1"/>
</dbReference>
<evidence type="ECO:0000256" key="1">
    <source>
        <dbReference type="ARBA" id="ARBA00023098"/>
    </source>
</evidence>
<dbReference type="GO" id="GO:0016787">
    <property type="term" value="F:hydrolase activity"/>
    <property type="evidence" value="ECO:0007669"/>
    <property type="project" value="UniProtKB-UniRule"/>
</dbReference>
<keyword evidence="2" id="KW-0442">Lipid degradation</keyword>
<name>A0A172URU9_9MYCO</name>
<dbReference type="Proteomes" id="UP000077143">
    <property type="component" value="Chromosome"/>
</dbReference>
<evidence type="ECO:0000256" key="4">
    <source>
        <dbReference type="SAM" id="Phobius"/>
    </source>
</evidence>
<dbReference type="KEGG" id="madi:A7U43_23820"/>
<keyword evidence="4" id="KW-1133">Transmembrane helix</keyword>
<dbReference type="SUPFAM" id="SSF52151">
    <property type="entry name" value="FabD/lysophospholipase-like"/>
    <property type="match status" value="1"/>
</dbReference>
<dbReference type="STRING" id="1682113.A7U43_23820"/>
<feature type="transmembrane region" description="Helical" evidence="4">
    <location>
        <begin position="146"/>
        <end position="167"/>
    </location>
</feature>
<evidence type="ECO:0000313" key="6">
    <source>
        <dbReference type="EMBL" id="ANE81892.1"/>
    </source>
</evidence>
<feature type="transmembrane region" description="Helical" evidence="4">
    <location>
        <begin position="100"/>
        <end position="126"/>
    </location>
</feature>
<feature type="short sequence motif" description="DGA/G" evidence="2">
    <location>
        <begin position="378"/>
        <end position="380"/>
    </location>
</feature>
<dbReference type="Gene3D" id="3.40.1090.10">
    <property type="entry name" value="Cytosolic phospholipase A2 catalytic domain"/>
    <property type="match status" value="1"/>
</dbReference>
<protein>
    <recommendedName>
        <fullName evidence="5">PNPLA domain-containing protein</fullName>
    </recommendedName>
</protein>
<comment type="caution">
    <text evidence="2">Lacks conserved residue(s) required for the propagation of feature annotation.</text>
</comment>
<feature type="active site" description="Nucleophile" evidence="2">
    <location>
        <position position="31"/>
    </location>
</feature>
<dbReference type="GO" id="GO:0016042">
    <property type="term" value="P:lipid catabolic process"/>
    <property type="evidence" value="ECO:0007669"/>
    <property type="project" value="UniProtKB-UniRule"/>
</dbReference>
<keyword evidence="4" id="KW-0812">Transmembrane</keyword>
<dbReference type="AlphaFoldDB" id="A0A172URU9"/>
<keyword evidence="7" id="KW-1185">Reference proteome</keyword>
<evidence type="ECO:0000259" key="5">
    <source>
        <dbReference type="PROSITE" id="PS51635"/>
    </source>
</evidence>
<dbReference type="InterPro" id="IPR016035">
    <property type="entry name" value="Acyl_Trfase/lysoPLipase"/>
</dbReference>
<feature type="short sequence motif" description="GXSXG" evidence="2">
    <location>
        <begin position="29"/>
        <end position="33"/>
    </location>
</feature>
<feature type="region of interest" description="Disordered" evidence="3">
    <location>
        <begin position="578"/>
        <end position="599"/>
    </location>
</feature>
<evidence type="ECO:0000313" key="7">
    <source>
        <dbReference type="Proteomes" id="UP000077143"/>
    </source>
</evidence>
<keyword evidence="1 2" id="KW-0443">Lipid metabolism</keyword>
<gene>
    <name evidence="6" type="ORF">A7U43_23820</name>
</gene>
<evidence type="ECO:0000256" key="3">
    <source>
        <dbReference type="SAM" id="MobiDB-lite"/>
    </source>
</evidence>
<reference evidence="6 7" key="1">
    <citation type="submission" date="2016-05" db="EMBL/GenBank/DDBJ databases">
        <title>Complete genome sequence of a phthalic acid esters degrading Mycobacterium sp. YC-RL4.</title>
        <authorList>
            <person name="Ren L."/>
            <person name="Fan S."/>
            <person name="Ruth N."/>
            <person name="Jia Y."/>
            <person name="Wang J."/>
            <person name="Qiao C."/>
        </authorList>
    </citation>
    <scope>NUCLEOTIDE SEQUENCE [LARGE SCALE GENOMIC DNA]</scope>
    <source>
        <strain evidence="6 7">YC-RL4</strain>
    </source>
</reference>
<evidence type="ECO:0000256" key="2">
    <source>
        <dbReference type="PROSITE-ProRule" id="PRU01161"/>
    </source>
</evidence>
<proteinExistence type="predicted"/>
<dbReference type="InterPro" id="IPR002641">
    <property type="entry name" value="PNPLA_dom"/>
</dbReference>
<organism evidence="6 7">
    <name type="scientific">Mycobacterium adipatum</name>
    <dbReference type="NCBI Taxonomy" id="1682113"/>
    <lineage>
        <taxon>Bacteria</taxon>
        <taxon>Bacillati</taxon>
        <taxon>Actinomycetota</taxon>
        <taxon>Actinomycetes</taxon>
        <taxon>Mycobacteriales</taxon>
        <taxon>Mycobacteriaceae</taxon>
        <taxon>Mycobacterium</taxon>
    </lineage>
</organism>
<dbReference type="EMBL" id="CP015596">
    <property type="protein sequence ID" value="ANE81892.1"/>
    <property type="molecule type" value="Genomic_DNA"/>
</dbReference>
<accession>A0A172URU9</accession>
<keyword evidence="2" id="KW-0378">Hydrolase</keyword>
<sequence>MKGGISSGIVYPRAVCHLAERYTFRRLGGASAGAISAAAAAAAEHGRRSGGFDKLKTVPTDLGTHLADLFQPAPTTKPAFAVLSNWLEPKRSMAGKIWQTLIAIIRGAPVAFLCAAVLMLIPALAIGSGFGLPATLAQWLGGSVALLVWAPVAVAIALVVALVFFVVRTLKALPGNGFGLCDGHTRDASVDYPPLTDWLADVLDDLAGLPKQVKPLTFGDLWGDAAVELAKALDLKEKKGTAPVEDRIAALEARRIDLEVMTTNLTFRRPYRFPFTSRIFYFCEKRLRVYFPGYVVDHLVGASAPAPDGKDGDHIVAMRCPCHGEQVRSLPDPWDIPVVMAARMSLSFPTLISAVPLFCVDWARGPGRRTLIEAWFSDGGISSNFPMHLFDSLWPTRPTFGINLSPQHPDYDNVVWTPRPQGRGGRLPRSYEMKSVVGMYKAIFDTMQNWVDTTQITMPGYRDRVAAVLQRPGEGGMNLKMEPGTIEDLANRGAQAAALFDDFDFDLHRWIRYRVAGSELDDTLAALRHSYRRGTKEFIEAYGPTAGRYPIKPDQAVTDDRAATAGLIAVADVAQELRHPSSAGTVPKPKPSLRLTPRQ</sequence>